<comment type="caution">
    <text evidence="1">The sequence shown here is derived from an EMBL/GenBank/DDBJ whole genome shotgun (WGS) entry which is preliminary data.</text>
</comment>
<dbReference type="AlphaFoldDB" id="A0A5N5HD37"/>
<name>A0A5N5HD37_9ROSA</name>
<protein>
    <submittedName>
        <fullName evidence="1">Uncharacterized protein</fullName>
    </submittedName>
</protein>
<reference evidence="1 2" key="1">
    <citation type="submission" date="2019-09" db="EMBL/GenBank/DDBJ databases">
        <authorList>
            <person name="Ou C."/>
        </authorList>
    </citation>
    <scope>NUCLEOTIDE SEQUENCE [LARGE SCALE GENOMIC DNA]</scope>
    <source>
        <strain evidence="1">S2</strain>
        <tissue evidence="1">Leaf</tissue>
    </source>
</reference>
<reference evidence="1 2" key="2">
    <citation type="submission" date="2019-11" db="EMBL/GenBank/DDBJ databases">
        <title>A de novo genome assembly of a pear dwarfing rootstock.</title>
        <authorList>
            <person name="Wang F."/>
            <person name="Wang J."/>
            <person name="Li S."/>
            <person name="Zhang Y."/>
            <person name="Fang M."/>
            <person name="Ma L."/>
            <person name="Zhao Y."/>
            <person name="Jiang S."/>
        </authorList>
    </citation>
    <scope>NUCLEOTIDE SEQUENCE [LARGE SCALE GENOMIC DNA]</scope>
    <source>
        <strain evidence="1">S2</strain>
        <tissue evidence="1">Leaf</tissue>
    </source>
</reference>
<gene>
    <name evidence="1" type="ORF">D8674_041228</name>
</gene>
<dbReference type="Proteomes" id="UP000327157">
    <property type="component" value="Unassembled WGS sequence"/>
</dbReference>
<keyword evidence="2" id="KW-1185">Reference proteome</keyword>
<sequence>MAGNAEECEKACKHLEENVSAKDLKGSKPVTRTTNVGLRYIQTISPPCTFGLYIAGVELEKPMVSLIGYAYDENKQKGKLFSRNCRHRNFGETNVHQCIKVLTFKNINKISITKASEEVSYALLQASLLDRSTGGDLKGN</sequence>
<accession>A0A5N5HD37</accession>
<dbReference type="EMBL" id="SMOL01000245">
    <property type="protein sequence ID" value="KAB2621054.1"/>
    <property type="molecule type" value="Genomic_DNA"/>
</dbReference>
<organism evidence="1 2">
    <name type="scientific">Pyrus ussuriensis x Pyrus communis</name>
    <dbReference type="NCBI Taxonomy" id="2448454"/>
    <lineage>
        <taxon>Eukaryota</taxon>
        <taxon>Viridiplantae</taxon>
        <taxon>Streptophyta</taxon>
        <taxon>Embryophyta</taxon>
        <taxon>Tracheophyta</taxon>
        <taxon>Spermatophyta</taxon>
        <taxon>Magnoliopsida</taxon>
        <taxon>eudicotyledons</taxon>
        <taxon>Gunneridae</taxon>
        <taxon>Pentapetalae</taxon>
        <taxon>rosids</taxon>
        <taxon>fabids</taxon>
        <taxon>Rosales</taxon>
        <taxon>Rosaceae</taxon>
        <taxon>Amygdaloideae</taxon>
        <taxon>Maleae</taxon>
        <taxon>Pyrus</taxon>
    </lineage>
</organism>
<evidence type="ECO:0000313" key="2">
    <source>
        <dbReference type="Proteomes" id="UP000327157"/>
    </source>
</evidence>
<proteinExistence type="predicted"/>
<evidence type="ECO:0000313" key="1">
    <source>
        <dbReference type="EMBL" id="KAB2621054.1"/>
    </source>
</evidence>